<dbReference type="EMBL" id="SGWV01000010">
    <property type="protein sequence ID" value="RZS53384.1"/>
    <property type="molecule type" value="Genomic_DNA"/>
</dbReference>
<name>A0A4Q7LGM9_9BURK</name>
<organism evidence="1 2">
    <name type="scientific">Sphaerotilus mobilis</name>
    <dbReference type="NCBI Taxonomy" id="47994"/>
    <lineage>
        <taxon>Bacteria</taxon>
        <taxon>Pseudomonadati</taxon>
        <taxon>Pseudomonadota</taxon>
        <taxon>Betaproteobacteria</taxon>
        <taxon>Burkholderiales</taxon>
        <taxon>Sphaerotilaceae</taxon>
        <taxon>Sphaerotilus</taxon>
    </lineage>
</organism>
<reference evidence="1 2" key="1">
    <citation type="submission" date="2019-02" db="EMBL/GenBank/DDBJ databases">
        <title>Genomic Encyclopedia of Type Strains, Phase IV (KMG-IV): sequencing the most valuable type-strain genomes for metagenomic binning, comparative biology and taxonomic classification.</title>
        <authorList>
            <person name="Goeker M."/>
        </authorList>
    </citation>
    <scope>NUCLEOTIDE SEQUENCE [LARGE SCALE GENOMIC DNA]</scope>
    <source>
        <strain evidence="1 2">DSM 10617</strain>
    </source>
</reference>
<evidence type="ECO:0000313" key="1">
    <source>
        <dbReference type="EMBL" id="RZS53384.1"/>
    </source>
</evidence>
<comment type="caution">
    <text evidence="1">The sequence shown here is derived from an EMBL/GenBank/DDBJ whole genome shotgun (WGS) entry which is preliminary data.</text>
</comment>
<dbReference type="OrthoDB" id="8756642at2"/>
<accession>A0A4Q7LGM9</accession>
<gene>
    <name evidence="1" type="ORF">EV685_3012</name>
</gene>
<keyword evidence="2" id="KW-1185">Reference proteome</keyword>
<evidence type="ECO:0000313" key="2">
    <source>
        <dbReference type="Proteomes" id="UP000293433"/>
    </source>
</evidence>
<dbReference type="AlphaFoldDB" id="A0A4Q7LGM9"/>
<protein>
    <submittedName>
        <fullName evidence="1">Uncharacterized protein</fullName>
    </submittedName>
</protein>
<dbReference type="Proteomes" id="UP000293433">
    <property type="component" value="Unassembled WGS sequence"/>
</dbReference>
<dbReference type="RefSeq" id="WP_130482824.1">
    <property type="nucleotide sequence ID" value="NZ_SGWV01000010.1"/>
</dbReference>
<proteinExistence type="predicted"/>
<sequence length="264" mass="27471">MSRLQQAFRRLYQRPETASGDALIDAHGHVRAAVLELGRPADWERLGQVWRGVQTELGLPAPGIAASGTDALQLWFSLAEPLSVDSAHAFVDALRRRWLVDLPAGRVTLWPQPASAVDVARHLRPVPVLNEATGNWSAFVAPDLAPLFADTPWLDIPPGDEAQAGVLGALASIQPGVLATATTLLTQALQAASAPTASAMTAPAPEASPAGMSSTAGTALAAATAHLGHTAHTEPRSFLLAVMNDGSVPLPLRIEAARALLGTG</sequence>